<dbReference type="Gene3D" id="3.40.50.280">
    <property type="entry name" value="Cobalamin-binding domain"/>
    <property type="match status" value="1"/>
</dbReference>
<evidence type="ECO:0000259" key="3">
    <source>
        <dbReference type="PROSITE" id="PS51332"/>
    </source>
</evidence>
<keyword evidence="1" id="KW-0479">Metal-binding</keyword>
<dbReference type="PANTHER" id="PTHR45833">
    <property type="entry name" value="METHIONINE SYNTHASE"/>
    <property type="match status" value="1"/>
</dbReference>
<dbReference type="HOGENOM" id="CLU_082102_1_0_0"/>
<dbReference type="PROSITE" id="PS51332">
    <property type="entry name" value="B12_BINDING"/>
    <property type="match status" value="1"/>
</dbReference>
<dbReference type="GO" id="GO:0005829">
    <property type="term" value="C:cytosol"/>
    <property type="evidence" value="ECO:0007669"/>
    <property type="project" value="TreeGrafter"/>
</dbReference>
<feature type="domain" description="B12-binding" evidence="3">
    <location>
        <begin position="102"/>
        <end position="231"/>
    </location>
</feature>
<dbReference type="InterPro" id="IPR003759">
    <property type="entry name" value="Cbl-bd_cap"/>
</dbReference>
<accession>A0A0S6W8Z7</accession>
<evidence type="ECO:0000313" key="6">
    <source>
        <dbReference type="Proteomes" id="UP000030661"/>
    </source>
</evidence>
<dbReference type="GO" id="GO:0008705">
    <property type="term" value="F:methionine synthase activity"/>
    <property type="evidence" value="ECO:0007669"/>
    <property type="project" value="TreeGrafter"/>
</dbReference>
<dbReference type="PROSITE" id="PS51337">
    <property type="entry name" value="B12_BINDING_NTER"/>
    <property type="match status" value="1"/>
</dbReference>
<evidence type="ECO:0000256" key="2">
    <source>
        <dbReference type="ARBA" id="ARBA00023285"/>
    </source>
</evidence>
<dbReference type="GO" id="GO:0031419">
    <property type="term" value="F:cobalamin binding"/>
    <property type="evidence" value="ECO:0007669"/>
    <property type="project" value="InterPro"/>
</dbReference>
<evidence type="ECO:0000313" key="5">
    <source>
        <dbReference type="EMBL" id="GAK54882.1"/>
    </source>
</evidence>
<keyword evidence="2" id="KW-0170">Cobalt</keyword>
<gene>
    <name evidence="5" type="ORF">U27_01713</name>
</gene>
<organism evidence="5 6">
    <name type="scientific">Vecturithrix granuli</name>
    <dbReference type="NCBI Taxonomy" id="1499967"/>
    <lineage>
        <taxon>Bacteria</taxon>
        <taxon>Candidatus Moduliflexota</taxon>
        <taxon>Candidatus Vecturitrichia</taxon>
        <taxon>Candidatus Vecturitrichales</taxon>
        <taxon>Candidatus Vecturitrichaceae</taxon>
        <taxon>Candidatus Vecturithrix</taxon>
    </lineage>
</organism>
<dbReference type="GO" id="GO:0050667">
    <property type="term" value="P:homocysteine metabolic process"/>
    <property type="evidence" value="ECO:0007669"/>
    <property type="project" value="TreeGrafter"/>
</dbReference>
<feature type="domain" description="B12-binding N-terminal" evidence="4">
    <location>
        <begin position="8"/>
        <end position="101"/>
    </location>
</feature>
<reference evidence="5 6" key="1">
    <citation type="journal article" date="2015" name="PeerJ">
        <title>First genomic representation of candidate bacterial phylum KSB3 points to enhanced environmental sensing as a trigger of wastewater bulking.</title>
        <authorList>
            <person name="Sekiguchi Y."/>
            <person name="Ohashi A."/>
            <person name="Parks D.H."/>
            <person name="Yamauchi T."/>
            <person name="Tyson G.W."/>
            <person name="Hugenholtz P."/>
        </authorList>
    </citation>
    <scope>NUCLEOTIDE SEQUENCE [LARGE SCALE GENOMIC DNA]</scope>
</reference>
<name>A0A0S6W8Z7_VECG1</name>
<dbReference type="SUPFAM" id="SSF52242">
    <property type="entry name" value="Cobalamin (vitamin B12)-binding domain"/>
    <property type="match status" value="1"/>
</dbReference>
<dbReference type="AlphaFoldDB" id="A0A0S6W8Z7"/>
<dbReference type="Pfam" id="PF02310">
    <property type="entry name" value="B12-binding"/>
    <property type="match status" value="1"/>
</dbReference>
<dbReference type="InterPro" id="IPR036594">
    <property type="entry name" value="Meth_synthase_dom"/>
</dbReference>
<dbReference type="EMBL" id="DF820463">
    <property type="protein sequence ID" value="GAK54882.1"/>
    <property type="molecule type" value="Genomic_DNA"/>
</dbReference>
<protein>
    <submittedName>
        <fullName evidence="5">Cobalamin B12-binding</fullName>
    </submittedName>
</protein>
<dbReference type="Proteomes" id="UP000030661">
    <property type="component" value="Unassembled WGS sequence"/>
</dbReference>
<dbReference type="STRING" id="1499967.U27_01713"/>
<evidence type="ECO:0000259" key="4">
    <source>
        <dbReference type="PROSITE" id="PS51337"/>
    </source>
</evidence>
<dbReference type="SMART" id="SM01018">
    <property type="entry name" value="B12-binding_2"/>
    <property type="match status" value="1"/>
</dbReference>
<dbReference type="Pfam" id="PF02607">
    <property type="entry name" value="B12-binding_2"/>
    <property type="match status" value="1"/>
</dbReference>
<dbReference type="GO" id="GO:0046653">
    <property type="term" value="P:tetrahydrofolate metabolic process"/>
    <property type="evidence" value="ECO:0007669"/>
    <property type="project" value="TreeGrafter"/>
</dbReference>
<dbReference type="SUPFAM" id="SSF47644">
    <property type="entry name" value="Methionine synthase domain"/>
    <property type="match status" value="1"/>
</dbReference>
<dbReference type="InterPro" id="IPR036724">
    <property type="entry name" value="Cobalamin-bd_sf"/>
</dbReference>
<dbReference type="eggNOG" id="COG5012">
    <property type="taxonomic scope" value="Bacteria"/>
</dbReference>
<dbReference type="Gene3D" id="1.10.1240.10">
    <property type="entry name" value="Methionine synthase domain"/>
    <property type="match status" value="1"/>
</dbReference>
<sequence>MDNTSQTANNTDDRQKAQAALIEHVAELREQDALALVRERLLRGDDPLGIVEDCQKGMRRVGERYEQGQYFLAGLIMAGEIFSEIMELAQPVIQEQTHGHESGRILIGTVQGDIHDIGKNIQSMLLRCYGFTVCDLGVDIPPEVFVEQASTFQADIAGLSGLLTSSYDTMQETIALFRHHPDQTLARIPIVIGGVSINEQVCQYVGADYWIVNAMDGVRLCQRLLADKQVR</sequence>
<evidence type="ECO:0000256" key="1">
    <source>
        <dbReference type="ARBA" id="ARBA00022723"/>
    </source>
</evidence>
<proteinExistence type="predicted"/>
<dbReference type="InterPro" id="IPR006158">
    <property type="entry name" value="Cobalamin-bd"/>
</dbReference>
<keyword evidence="6" id="KW-1185">Reference proteome</keyword>
<dbReference type="GO" id="GO:0046872">
    <property type="term" value="F:metal ion binding"/>
    <property type="evidence" value="ECO:0007669"/>
    <property type="project" value="UniProtKB-KW"/>
</dbReference>
<dbReference type="PANTHER" id="PTHR45833:SF1">
    <property type="entry name" value="METHIONINE SYNTHASE"/>
    <property type="match status" value="1"/>
</dbReference>
<dbReference type="InterPro" id="IPR050554">
    <property type="entry name" value="Met_Synthase/Corrinoid"/>
</dbReference>